<evidence type="ECO:0000313" key="5">
    <source>
        <dbReference type="Proteomes" id="UP000478740"/>
    </source>
</evidence>
<keyword evidence="5" id="KW-1185">Reference proteome</keyword>
<evidence type="ECO:0000313" key="4">
    <source>
        <dbReference type="EMBL" id="MTH63892.1"/>
    </source>
</evidence>
<sequence>MAVVDFRSGGFQGARPQRHEHDFPHAHDPDGAYHDQMHDPDWDESHYQAYAEGPPAPVSLLGRLSRLTHYLGALVSVGLIVILAVWGFKLVVRDVSGVPVIRAVQGEARTAPENPGGELSDRTGLAVNSVAAGSQPGQVDQVAIAPAAAGLEPQDVAMGVLGATAQQPSRAVELPPEDDIAPVIATTDQQAAAAAAAAAAQSTIEPDSVEAAIISDVPAAPEAPVNEALTDLSGQQTQDTAINQALAEAQAPVANPVANPAVAQSVRPAARPQRVARASAAAPAAAAAPSAAPAAPAERPPVVADAPAAAPEPAAKPASGSAMAQIGAFDSDKLARGEWNRVAAKFGAVFAGKNMVVQEHATNGRTFWRLRAGGFASKDEARRFCAALIAGGVDCIPATAK</sequence>
<feature type="transmembrane region" description="Helical" evidence="2">
    <location>
        <begin position="70"/>
        <end position="92"/>
    </location>
</feature>
<protein>
    <submittedName>
        <fullName evidence="4">SPOR domain-containing protein</fullName>
    </submittedName>
</protein>
<gene>
    <name evidence="4" type="ORF">GL284_06380</name>
</gene>
<evidence type="ECO:0000256" key="1">
    <source>
        <dbReference type="SAM" id="MobiDB-lite"/>
    </source>
</evidence>
<dbReference type="Pfam" id="PF05036">
    <property type="entry name" value="SPOR"/>
    <property type="match status" value="1"/>
</dbReference>
<proteinExistence type="predicted"/>
<feature type="domain" description="SPOR" evidence="3">
    <location>
        <begin position="316"/>
        <end position="401"/>
    </location>
</feature>
<keyword evidence="2" id="KW-0472">Membrane</keyword>
<comment type="caution">
    <text evidence="4">The sequence shown here is derived from an EMBL/GenBank/DDBJ whole genome shotgun (WGS) entry which is preliminary data.</text>
</comment>
<dbReference type="RefSeq" id="WP_155043758.1">
    <property type="nucleotide sequence ID" value="NZ_WMIH01000003.1"/>
</dbReference>
<evidence type="ECO:0000259" key="3">
    <source>
        <dbReference type="PROSITE" id="PS51724"/>
    </source>
</evidence>
<dbReference type="GO" id="GO:0042834">
    <property type="term" value="F:peptidoglycan binding"/>
    <property type="evidence" value="ECO:0007669"/>
    <property type="project" value="InterPro"/>
</dbReference>
<feature type="region of interest" description="Disordered" evidence="1">
    <location>
        <begin position="288"/>
        <end position="321"/>
    </location>
</feature>
<dbReference type="Gene3D" id="3.30.70.1070">
    <property type="entry name" value="Sporulation related repeat"/>
    <property type="match status" value="1"/>
</dbReference>
<dbReference type="AlphaFoldDB" id="A0A6L6IX81"/>
<evidence type="ECO:0000256" key="2">
    <source>
        <dbReference type="SAM" id="Phobius"/>
    </source>
</evidence>
<accession>A0A6L6IX81</accession>
<dbReference type="EMBL" id="WMII01000004">
    <property type="protein sequence ID" value="MTH63892.1"/>
    <property type="molecule type" value="Genomic_DNA"/>
</dbReference>
<keyword evidence="2" id="KW-1133">Transmembrane helix</keyword>
<organism evidence="4 5">
    <name type="scientific">Paracoccus shanxieyensis</name>
    <dbReference type="NCBI Taxonomy" id="2675752"/>
    <lineage>
        <taxon>Bacteria</taxon>
        <taxon>Pseudomonadati</taxon>
        <taxon>Pseudomonadota</taxon>
        <taxon>Alphaproteobacteria</taxon>
        <taxon>Rhodobacterales</taxon>
        <taxon>Paracoccaceae</taxon>
        <taxon>Paracoccus</taxon>
    </lineage>
</organism>
<dbReference type="InterPro" id="IPR007730">
    <property type="entry name" value="SPOR-like_dom"/>
</dbReference>
<dbReference type="InterPro" id="IPR036680">
    <property type="entry name" value="SPOR-like_sf"/>
</dbReference>
<name>A0A6L6IX81_9RHOB</name>
<dbReference type="SUPFAM" id="SSF110997">
    <property type="entry name" value="Sporulation related repeat"/>
    <property type="match status" value="1"/>
</dbReference>
<dbReference type="PROSITE" id="PS51724">
    <property type="entry name" value="SPOR"/>
    <property type="match status" value="1"/>
</dbReference>
<reference evidence="4 5" key="1">
    <citation type="submission" date="2019-11" db="EMBL/GenBank/DDBJ databases">
        <authorList>
            <person name="Dong K."/>
        </authorList>
    </citation>
    <scope>NUCLEOTIDE SEQUENCE [LARGE SCALE GENOMIC DNA]</scope>
    <source>
        <strain evidence="4 5">DK608</strain>
    </source>
</reference>
<keyword evidence="2" id="KW-0812">Transmembrane</keyword>
<dbReference type="Proteomes" id="UP000478740">
    <property type="component" value="Unassembled WGS sequence"/>
</dbReference>